<dbReference type="OrthoDB" id="9771883at2"/>
<keyword evidence="8" id="KW-0576">Peroxisome</keyword>
<dbReference type="Gene3D" id="3.90.226.10">
    <property type="entry name" value="2-enoyl-CoA Hydratase, Chain A, domain 1"/>
    <property type="match status" value="1"/>
</dbReference>
<gene>
    <name evidence="15" type="ORF">BG454_02850</name>
</gene>
<evidence type="ECO:0000313" key="15">
    <source>
        <dbReference type="EMBL" id="ATX67633.1"/>
    </source>
</evidence>
<protein>
    <submittedName>
        <fullName evidence="15">3-hydroxyacyl-CoA dehydrogenase</fullName>
    </submittedName>
</protein>
<keyword evidence="16" id="KW-1185">Reference proteome</keyword>
<dbReference type="Pfam" id="PF00725">
    <property type="entry name" value="3HCDH"/>
    <property type="match status" value="2"/>
</dbReference>
<evidence type="ECO:0000256" key="8">
    <source>
        <dbReference type="ARBA" id="ARBA00023140"/>
    </source>
</evidence>
<dbReference type="SUPFAM" id="SSF52096">
    <property type="entry name" value="ClpP/crotonase"/>
    <property type="match status" value="1"/>
</dbReference>
<dbReference type="SUPFAM" id="SSF51735">
    <property type="entry name" value="NAD(P)-binding Rossmann-fold domains"/>
    <property type="match status" value="1"/>
</dbReference>
<dbReference type="InterPro" id="IPR008927">
    <property type="entry name" value="6-PGluconate_DH-like_C_sf"/>
</dbReference>
<dbReference type="FunFam" id="1.10.1040.50:FF:000006">
    <property type="entry name" value="Peroxisomal bifunctional enzyme"/>
    <property type="match status" value="1"/>
</dbReference>
<dbReference type="Gene3D" id="3.40.50.720">
    <property type="entry name" value="NAD(P)-binding Rossmann-like Domain"/>
    <property type="match status" value="1"/>
</dbReference>
<evidence type="ECO:0000256" key="1">
    <source>
        <dbReference type="ARBA" id="ARBA00004275"/>
    </source>
</evidence>
<evidence type="ECO:0000256" key="11">
    <source>
        <dbReference type="ARBA" id="ARBA00023268"/>
    </source>
</evidence>
<dbReference type="GO" id="GO:0004300">
    <property type="term" value="F:enoyl-CoA hydratase activity"/>
    <property type="evidence" value="ECO:0007669"/>
    <property type="project" value="UniProtKB-ARBA"/>
</dbReference>
<dbReference type="EMBL" id="CP024899">
    <property type="protein sequence ID" value="ATX67633.1"/>
    <property type="molecule type" value="Genomic_DNA"/>
</dbReference>
<dbReference type="AlphaFoldDB" id="A0A2K8KI28"/>
<dbReference type="FunFam" id="3.40.50.720:FF:000009">
    <property type="entry name" value="Fatty oxidation complex, alpha subunit"/>
    <property type="match status" value="1"/>
</dbReference>
<dbReference type="InterPro" id="IPR001753">
    <property type="entry name" value="Enoyl-CoA_hydra/iso"/>
</dbReference>
<dbReference type="STRING" id="441209.GCA_001870665_00654"/>
<keyword evidence="3" id="KW-0276">Fatty acid metabolism</keyword>
<evidence type="ECO:0000256" key="5">
    <source>
        <dbReference type="ARBA" id="ARBA00023002"/>
    </source>
</evidence>
<dbReference type="GO" id="GO:0006635">
    <property type="term" value="P:fatty acid beta-oxidation"/>
    <property type="evidence" value="ECO:0007669"/>
    <property type="project" value="UniProtKB-UniPathway"/>
</dbReference>
<evidence type="ECO:0000256" key="2">
    <source>
        <dbReference type="ARBA" id="ARBA00005005"/>
    </source>
</evidence>
<keyword evidence="6" id="KW-0520">NAD</keyword>
<dbReference type="InterPro" id="IPR006176">
    <property type="entry name" value="3-OHacyl-CoA_DH_NAD-bd"/>
</dbReference>
<reference evidence="15 16" key="1">
    <citation type="submission" date="2017-11" db="EMBL/GenBank/DDBJ databases">
        <title>Revised Sequence and Annotation of the Rhodobaca barguzinensis strain alga05 Genome.</title>
        <authorList>
            <person name="Kopejtka K."/>
            <person name="Tomasch J.M."/>
            <person name="Bunk B."/>
            <person name="Koblizek M."/>
        </authorList>
    </citation>
    <scope>NUCLEOTIDE SEQUENCE [LARGE SCALE GENOMIC DNA]</scope>
    <source>
        <strain evidence="16">alga05</strain>
    </source>
</reference>
<comment type="catalytic activity">
    <reaction evidence="12">
        <text>a (3S)-3-hydroxyacyl-CoA + NAD(+) = a 3-oxoacyl-CoA + NADH + H(+)</text>
        <dbReference type="Rhea" id="RHEA:22432"/>
        <dbReference type="ChEBI" id="CHEBI:15378"/>
        <dbReference type="ChEBI" id="CHEBI:57318"/>
        <dbReference type="ChEBI" id="CHEBI:57540"/>
        <dbReference type="ChEBI" id="CHEBI:57945"/>
        <dbReference type="ChEBI" id="CHEBI:90726"/>
        <dbReference type="EC" id="1.1.1.35"/>
    </reaction>
</comment>
<dbReference type="Pfam" id="PF02737">
    <property type="entry name" value="3HCDH_N"/>
    <property type="match status" value="1"/>
</dbReference>
<evidence type="ECO:0000256" key="10">
    <source>
        <dbReference type="ARBA" id="ARBA00023239"/>
    </source>
</evidence>
<dbReference type="InterPro" id="IPR006108">
    <property type="entry name" value="3HC_DH_C"/>
</dbReference>
<dbReference type="CDD" id="cd06558">
    <property type="entry name" value="crotonase-like"/>
    <property type="match status" value="1"/>
</dbReference>
<dbReference type="Proteomes" id="UP000228948">
    <property type="component" value="Chromosome"/>
</dbReference>
<dbReference type="PANTHER" id="PTHR23309">
    <property type="entry name" value="3-HYDROXYACYL-COA DEHYROGENASE"/>
    <property type="match status" value="1"/>
</dbReference>
<dbReference type="GO" id="GO:0003857">
    <property type="term" value="F:(3S)-3-hydroxyacyl-CoA dehydrogenase (NAD+) activity"/>
    <property type="evidence" value="ECO:0007669"/>
    <property type="project" value="UniProtKB-EC"/>
</dbReference>
<dbReference type="InterPro" id="IPR036291">
    <property type="entry name" value="NAD(P)-bd_dom_sf"/>
</dbReference>
<keyword evidence="9" id="KW-0413">Isomerase</keyword>
<evidence type="ECO:0000256" key="12">
    <source>
        <dbReference type="ARBA" id="ARBA00049556"/>
    </source>
</evidence>
<dbReference type="GO" id="GO:0016853">
    <property type="term" value="F:isomerase activity"/>
    <property type="evidence" value="ECO:0007669"/>
    <property type="project" value="UniProtKB-KW"/>
</dbReference>
<evidence type="ECO:0000256" key="4">
    <source>
        <dbReference type="ARBA" id="ARBA00022963"/>
    </source>
</evidence>
<dbReference type="KEGG" id="rbg:BG454_02850"/>
<dbReference type="RefSeq" id="WP_071481901.1">
    <property type="nucleotide sequence ID" value="NZ_CP024899.1"/>
</dbReference>
<dbReference type="Gene3D" id="1.10.1040.50">
    <property type="match status" value="1"/>
</dbReference>
<comment type="subcellular location">
    <subcellularLocation>
        <location evidence="1">Peroxisome</location>
    </subcellularLocation>
</comment>
<feature type="domain" description="3-hydroxyacyl-CoA dehydrogenase C-terminal" evidence="13">
    <location>
        <begin position="478"/>
        <end position="571"/>
    </location>
</feature>
<name>A0A2K8KI28_9RHOB</name>
<keyword evidence="11" id="KW-0511">Multifunctional enzyme</keyword>
<dbReference type="GO" id="GO:0070403">
    <property type="term" value="F:NAD+ binding"/>
    <property type="evidence" value="ECO:0007669"/>
    <property type="project" value="InterPro"/>
</dbReference>
<sequence>MTHQPVRYSREGDIALICIDNPPVNAIGQSVRAGLIDCADAFAADTAARIAVLYCAGRTFVAGADIKEFGKPATAPFLPDVVARLEALEKPVLCVMHGTALGGGLELALGAHYRIGLPGLKTGLPETSLGLLPGAGGTQRLPRLTGLEAALEIMISARHISADQALEMGIIDELVPAAQDPRTAGLVKARELMAMGAGPRRLCDMPPPQVNKEQIDTLRAHTAARYRGQNAQMAAIDAAVSGAAMPFAEGMKHERALFLHLRESPQRAALVHAFQAERKVAQLPELDGVTPRAFSLLGVVGGGRMGSGIAVSALLAGLDVTLLERDASSAAQAQQTVAQMLAESVKRGKLTDEARTRILGQQFRTAESYAALADRDMVIEAVFEDMDIKREVFTQLDRHCKAGAILATNTSYLDIPQIAAMTTRPTDVLGLHFFSPAHIMRLLEIVVPKATAPDVVATGFAFGKKLGKVSVRAGVCDGFIGNRILQVYRAVSDHMVLAGASPYEVDRAVTEFGFPMGPYAVQDLAGLDIGFMTRQRKAATRDPREFVARWADEMHMRGWHGRKSGQGYYTYDTDSPKGRPCPEVEAIIAAERREYGVTPRNFSSDEIIARYMAAMVNESAHVVGEGIAARPLDVDVTLLHGYGFPRWRGGPMHWADTQGLNQLLAQIEAFAQEDAHFWRPAPLLVQLAQEKRLFSSLNS</sequence>
<evidence type="ECO:0000259" key="14">
    <source>
        <dbReference type="Pfam" id="PF02737"/>
    </source>
</evidence>
<evidence type="ECO:0000256" key="9">
    <source>
        <dbReference type="ARBA" id="ARBA00023235"/>
    </source>
</evidence>
<feature type="domain" description="3-hydroxyacyl-CoA dehydrogenase C-terminal" evidence="13">
    <location>
        <begin position="608"/>
        <end position="693"/>
    </location>
</feature>
<comment type="pathway">
    <text evidence="2">Lipid metabolism; fatty acid beta-oxidation.</text>
</comment>
<keyword evidence="5" id="KW-0560">Oxidoreductase</keyword>
<dbReference type="InterPro" id="IPR029045">
    <property type="entry name" value="ClpP/crotonase-like_dom_sf"/>
</dbReference>
<feature type="domain" description="3-hydroxyacyl-CoA dehydrogenase NAD binding" evidence="14">
    <location>
        <begin position="298"/>
        <end position="473"/>
    </location>
</feature>
<evidence type="ECO:0000256" key="7">
    <source>
        <dbReference type="ARBA" id="ARBA00023098"/>
    </source>
</evidence>
<keyword evidence="4" id="KW-0442">Lipid degradation</keyword>
<dbReference type="PANTHER" id="PTHR23309:SF51">
    <property type="entry name" value="3-HYDROXYACYL-COA DEHYDROGENASE-RELATED"/>
    <property type="match status" value="1"/>
</dbReference>
<dbReference type="Pfam" id="PF00378">
    <property type="entry name" value="ECH_1"/>
    <property type="match status" value="1"/>
</dbReference>
<evidence type="ECO:0000259" key="13">
    <source>
        <dbReference type="Pfam" id="PF00725"/>
    </source>
</evidence>
<organism evidence="15 16">
    <name type="scientific">Roseinatronobacter bogoriensis subsp. barguzinensis</name>
    <dbReference type="NCBI Taxonomy" id="441209"/>
    <lineage>
        <taxon>Bacteria</taxon>
        <taxon>Pseudomonadati</taxon>
        <taxon>Pseudomonadota</taxon>
        <taxon>Alphaproteobacteria</taxon>
        <taxon>Rhodobacterales</taxon>
        <taxon>Paracoccaceae</taxon>
        <taxon>Roseinatronobacter</taxon>
    </lineage>
</organism>
<proteinExistence type="predicted"/>
<evidence type="ECO:0000256" key="6">
    <source>
        <dbReference type="ARBA" id="ARBA00023027"/>
    </source>
</evidence>
<keyword evidence="10" id="KW-0456">Lyase</keyword>
<dbReference type="UniPathway" id="UPA00659"/>
<evidence type="ECO:0000313" key="16">
    <source>
        <dbReference type="Proteomes" id="UP000228948"/>
    </source>
</evidence>
<evidence type="ECO:0000256" key="3">
    <source>
        <dbReference type="ARBA" id="ARBA00022832"/>
    </source>
</evidence>
<keyword evidence="7" id="KW-0443">Lipid metabolism</keyword>
<accession>A0A2K8KI28</accession>
<dbReference type="SUPFAM" id="SSF48179">
    <property type="entry name" value="6-phosphogluconate dehydrogenase C-terminal domain-like"/>
    <property type="match status" value="2"/>
</dbReference>